<dbReference type="PROSITE" id="PS50110">
    <property type="entry name" value="RESPONSE_REGULATORY"/>
    <property type="match status" value="1"/>
</dbReference>
<dbReference type="InterPro" id="IPR001789">
    <property type="entry name" value="Sig_transdc_resp-reg_receiver"/>
</dbReference>
<dbReference type="CDD" id="cd06170">
    <property type="entry name" value="LuxR_C_like"/>
    <property type="match status" value="1"/>
</dbReference>
<evidence type="ECO:0000256" key="5">
    <source>
        <dbReference type="PROSITE-ProRule" id="PRU00169"/>
    </source>
</evidence>
<accession>A0A229SFR2</accession>
<comment type="caution">
    <text evidence="8">The sequence shown here is derived from an EMBL/GenBank/DDBJ whole genome shotgun (WGS) entry which is preliminary data.</text>
</comment>
<dbReference type="GO" id="GO:0000160">
    <property type="term" value="P:phosphorelay signal transduction system"/>
    <property type="evidence" value="ECO:0007669"/>
    <property type="project" value="InterPro"/>
</dbReference>
<dbReference type="Pfam" id="PF00072">
    <property type="entry name" value="Response_reg"/>
    <property type="match status" value="1"/>
</dbReference>
<dbReference type="GO" id="GO:0003677">
    <property type="term" value="F:DNA binding"/>
    <property type="evidence" value="ECO:0007669"/>
    <property type="project" value="UniProtKB-KW"/>
</dbReference>
<evidence type="ECO:0000313" key="8">
    <source>
        <dbReference type="EMBL" id="OXM57591.1"/>
    </source>
</evidence>
<dbReference type="SMART" id="SM00448">
    <property type="entry name" value="REC"/>
    <property type="match status" value="1"/>
</dbReference>
<feature type="domain" description="Response regulatory" evidence="7">
    <location>
        <begin position="149"/>
        <end position="268"/>
    </location>
</feature>
<evidence type="ECO:0000256" key="4">
    <source>
        <dbReference type="ARBA" id="ARBA00023163"/>
    </source>
</evidence>
<dbReference type="PANTHER" id="PTHR43214:SF24">
    <property type="entry name" value="TRANSCRIPTIONAL REGULATORY PROTEIN NARL-RELATED"/>
    <property type="match status" value="1"/>
</dbReference>
<keyword evidence="9" id="KW-1185">Reference proteome</keyword>
<dbReference type="EMBL" id="NMQT01000022">
    <property type="protein sequence ID" value="OXM57591.1"/>
    <property type="molecule type" value="Genomic_DNA"/>
</dbReference>
<dbReference type="InterPro" id="IPR058245">
    <property type="entry name" value="NreC/VraR/RcsB-like_REC"/>
</dbReference>
<name>A0A229SFR2_9PSEU</name>
<reference evidence="8 9" key="1">
    <citation type="submission" date="2017-07" db="EMBL/GenBank/DDBJ databases">
        <title>Amycolatopsis thailandensis Genome sequencing and assembly.</title>
        <authorList>
            <person name="Kaur N."/>
            <person name="Mayilraj S."/>
        </authorList>
    </citation>
    <scope>NUCLEOTIDE SEQUENCE [LARGE SCALE GENOMIC DNA]</scope>
    <source>
        <strain evidence="8 9">JCM 16380</strain>
    </source>
</reference>
<evidence type="ECO:0008006" key="10">
    <source>
        <dbReference type="Google" id="ProtNLM"/>
    </source>
</evidence>
<protein>
    <recommendedName>
        <fullName evidence="10">Response regulator</fullName>
    </recommendedName>
</protein>
<dbReference type="PRINTS" id="PR00038">
    <property type="entry name" value="HTHLUXR"/>
</dbReference>
<gene>
    <name evidence="8" type="ORF">CFP71_07170</name>
</gene>
<evidence type="ECO:0000256" key="2">
    <source>
        <dbReference type="ARBA" id="ARBA00023015"/>
    </source>
</evidence>
<dbReference type="Pfam" id="PF00196">
    <property type="entry name" value="GerE"/>
    <property type="match status" value="1"/>
</dbReference>
<keyword evidence="1 5" id="KW-0597">Phosphoprotein</keyword>
<dbReference type="AlphaFoldDB" id="A0A229SFR2"/>
<dbReference type="SMART" id="SM00421">
    <property type="entry name" value="HTH_LUXR"/>
    <property type="match status" value="1"/>
</dbReference>
<dbReference type="InterPro" id="IPR016032">
    <property type="entry name" value="Sig_transdc_resp-reg_C-effctor"/>
</dbReference>
<evidence type="ECO:0000259" key="6">
    <source>
        <dbReference type="PROSITE" id="PS50043"/>
    </source>
</evidence>
<keyword evidence="2" id="KW-0805">Transcription regulation</keyword>
<evidence type="ECO:0000259" key="7">
    <source>
        <dbReference type="PROSITE" id="PS50110"/>
    </source>
</evidence>
<proteinExistence type="predicted"/>
<keyword evidence="3" id="KW-0238">DNA-binding</keyword>
<feature type="modified residue" description="4-aspartylphosphate" evidence="5">
    <location>
        <position position="202"/>
    </location>
</feature>
<dbReference type="PROSITE" id="PS50043">
    <property type="entry name" value="HTH_LUXR_2"/>
    <property type="match status" value="1"/>
</dbReference>
<dbReference type="SUPFAM" id="SSF52172">
    <property type="entry name" value="CheY-like"/>
    <property type="match status" value="1"/>
</dbReference>
<dbReference type="Pfam" id="PF13560">
    <property type="entry name" value="HTH_31"/>
    <property type="match status" value="1"/>
</dbReference>
<evidence type="ECO:0000313" key="9">
    <source>
        <dbReference type="Proteomes" id="UP000215223"/>
    </source>
</evidence>
<dbReference type="CDD" id="cd17535">
    <property type="entry name" value="REC_NarL-like"/>
    <property type="match status" value="1"/>
</dbReference>
<feature type="domain" description="HTH luxR-type" evidence="6">
    <location>
        <begin position="289"/>
        <end position="354"/>
    </location>
</feature>
<dbReference type="GO" id="GO:0006355">
    <property type="term" value="P:regulation of DNA-templated transcription"/>
    <property type="evidence" value="ECO:0007669"/>
    <property type="project" value="InterPro"/>
</dbReference>
<dbReference type="Proteomes" id="UP000215223">
    <property type="component" value="Unassembled WGS sequence"/>
</dbReference>
<organism evidence="8 9">
    <name type="scientific">Amycolatopsis thailandensis</name>
    <dbReference type="NCBI Taxonomy" id="589330"/>
    <lineage>
        <taxon>Bacteria</taxon>
        <taxon>Bacillati</taxon>
        <taxon>Actinomycetota</taxon>
        <taxon>Actinomycetes</taxon>
        <taxon>Pseudonocardiales</taxon>
        <taxon>Pseudonocardiaceae</taxon>
        <taxon>Amycolatopsis</taxon>
    </lineage>
</organism>
<sequence>MPRGEKPLDMTRGPVAEFAAELRALRRAAGTPTYRTLARQANYSITVLSQAAAGVTVPAWPAVKAFVVACGGDPLDWEQRWQTMRRDQDIHDTIVNQPPPSEPQASDAFQIVRSAQDRQISSEMAGSKMVASSFGPSICTRADTTAVVKVFLLDDHELVRTGLRALIESQPDMAVVGEAATAAEARTRLPLTRPRPDVAILDIRLPDEDGISVCRFARTTMESAPTCLMLTSYADDDAVVASMNAGAAGFLLKDTRAEDLLKAIRLLAAGGTLLNPDVLNLAIGRLRKRNQGLLDLTEREREIFDLLGEGMSNDEIARQLLVSPQTIATFTHRIMQKQGFGRRQELVVTAARLLERRRNRADAQELADRLTAVYSVKDQ</sequence>
<dbReference type="PROSITE" id="PS00622">
    <property type="entry name" value="HTH_LUXR_1"/>
    <property type="match status" value="1"/>
</dbReference>
<dbReference type="Gene3D" id="3.40.50.2300">
    <property type="match status" value="1"/>
</dbReference>
<evidence type="ECO:0000256" key="3">
    <source>
        <dbReference type="ARBA" id="ARBA00023125"/>
    </source>
</evidence>
<dbReference type="InterPro" id="IPR000792">
    <property type="entry name" value="Tscrpt_reg_LuxR_C"/>
</dbReference>
<dbReference type="PANTHER" id="PTHR43214">
    <property type="entry name" value="TWO-COMPONENT RESPONSE REGULATOR"/>
    <property type="match status" value="1"/>
</dbReference>
<dbReference type="InterPro" id="IPR039420">
    <property type="entry name" value="WalR-like"/>
</dbReference>
<evidence type="ECO:0000256" key="1">
    <source>
        <dbReference type="ARBA" id="ARBA00022553"/>
    </source>
</evidence>
<dbReference type="SUPFAM" id="SSF46894">
    <property type="entry name" value="C-terminal effector domain of the bipartite response regulators"/>
    <property type="match status" value="1"/>
</dbReference>
<dbReference type="InterPro" id="IPR011006">
    <property type="entry name" value="CheY-like_superfamily"/>
</dbReference>
<keyword evidence="4" id="KW-0804">Transcription</keyword>